<evidence type="ECO:0000259" key="1">
    <source>
        <dbReference type="Pfam" id="PF01370"/>
    </source>
</evidence>
<dbReference type="PANTHER" id="PTHR48079:SF6">
    <property type="entry name" value="NAD(P)-BINDING DOMAIN-CONTAINING PROTEIN-RELATED"/>
    <property type="match status" value="1"/>
</dbReference>
<dbReference type="AlphaFoldDB" id="A0A2I6S930"/>
<dbReference type="SUPFAM" id="SSF51735">
    <property type="entry name" value="NAD(P)-binding Rossmann-fold domains"/>
    <property type="match status" value="1"/>
</dbReference>
<dbReference type="Proteomes" id="UP000242205">
    <property type="component" value="Chromosome"/>
</dbReference>
<dbReference type="KEGG" id="atw:C0099_12990"/>
<accession>A0A2I6S930</accession>
<dbReference type="Pfam" id="PF01370">
    <property type="entry name" value="Epimerase"/>
    <property type="match status" value="1"/>
</dbReference>
<protein>
    <submittedName>
        <fullName evidence="2">NAD-dependent dehydratase</fullName>
    </submittedName>
</protein>
<sequence>MAEADGWRGRTGRAAARRGRCGRQLGRSALSEARRRVLVTGAGGFLGTRIAAALDDGFEVVRMFRHGNPGPGVAIADLDDERALARACEGVAFVVHCAGHAHAHGARDDAAAHERINRLGTRRLAEAAVAAGVRHLVFLSSVKAAGHPGGAVADESWPAPPDTPYGRSKRAAEDALAQLCADSPMVATSLRLAMVYGHGSRGNLERMLAGIRAGWFPPLPHTCGPRSMVHAADVVAAVRAVLGAPTARSRTFIVADAEPHTAARIYDLTRALLGLSPMRWRVPAAVLRAAGHAGDAAGRLLRRRMPLDTAAVSRLLDPECYSPRAIERELGWRARVALADGLREALGGELPRAVP</sequence>
<dbReference type="Gene3D" id="3.40.50.720">
    <property type="entry name" value="NAD(P)-binding Rossmann-like Domain"/>
    <property type="match status" value="1"/>
</dbReference>
<dbReference type="GO" id="GO:0005737">
    <property type="term" value="C:cytoplasm"/>
    <property type="evidence" value="ECO:0007669"/>
    <property type="project" value="TreeGrafter"/>
</dbReference>
<feature type="domain" description="NAD-dependent epimerase/dehydratase" evidence="1">
    <location>
        <begin position="37"/>
        <end position="247"/>
    </location>
</feature>
<gene>
    <name evidence="2" type="ORF">C0099_12990</name>
</gene>
<dbReference type="PANTHER" id="PTHR48079">
    <property type="entry name" value="PROTEIN YEEZ"/>
    <property type="match status" value="1"/>
</dbReference>
<dbReference type="EMBL" id="CP025682">
    <property type="protein sequence ID" value="AUN95766.1"/>
    <property type="molecule type" value="Genomic_DNA"/>
</dbReference>
<dbReference type="InterPro" id="IPR051783">
    <property type="entry name" value="NAD(P)-dependent_oxidoreduct"/>
</dbReference>
<keyword evidence="3" id="KW-1185">Reference proteome</keyword>
<reference evidence="2 3" key="1">
    <citation type="submission" date="2018-01" db="EMBL/GenBank/DDBJ databases">
        <authorList>
            <person name="Fu G.-Y."/>
        </authorList>
    </citation>
    <scope>NUCLEOTIDE SEQUENCE [LARGE SCALE GENOMIC DNA]</scope>
    <source>
        <strain evidence="2 3">SY39</strain>
    </source>
</reference>
<evidence type="ECO:0000313" key="2">
    <source>
        <dbReference type="EMBL" id="AUN95766.1"/>
    </source>
</evidence>
<organism evidence="2 3">
    <name type="scientific">Pseudazoarcus pumilus</name>
    <dbReference type="NCBI Taxonomy" id="2067960"/>
    <lineage>
        <taxon>Bacteria</taxon>
        <taxon>Pseudomonadati</taxon>
        <taxon>Pseudomonadota</taxon>
        <taxon>Betaproteobacteria</taxon>
        <taxon>Rhodocyclales</taxon>
        <taxon>Zoogloeaceae</taxon>
        <taxon>Pseudazoarcus</taxon>
    </lineage>
</organism>
<proteinExistence type="predicted"/>
<dbReference type="InterPro" id="IPR001509">
    <property type="entry name" value="Epimerase_deHydtase"/>
</dbReference>
<dbReference type="OrthoDB" id="9801056at2"/>
<evidence type="ECO:0000313" key="3">
    <source>
        <dbReference type="Proteomes" id="UP000242205"/>
    </source>
</evidence>
<dbReference type="GO" id="GO:0004029">
    <property type="term" value="F:aldehyde dehydrogenase (NAD+) activity"/>
    <property type="evidence" value="ECO:0007669"/>
    <property type="project" value="TreeGrafter"/>
</dbReference>
<name>A0A2I6S930_9RHOO</name>
<dbReference type="InterPro" id="IPR036291">
    <property type="entry name" value="NAD(P)-bd_dom_sf"/>
</dbReference>